<protein>
    <recommendedName>
        <fullName evidence="5">DUF5666 domain-containing protein</fullName>
    </recommendedName>
</protein>
<evidence type="ECO:0000256" key="2">
    <source>
        <dbReference type="SAM" id="Phobius"/>
    </source>
</evidence>
<dbReference type="RefSeq" id="WP_110044831.1">
    <property type="nucleotide sequence ID" value="NZ_CP054613.1"/>
</dbReference>
<organism evidence="3 4">
    <name type="scientific">Paenibacillus cellulosilyticus</name>
    <dbReference type="NCBI Taxonomy" id="375489"/>
    <lineage>
        <taxon>Bacteria</taxon>
        <taxon>Bacillati</taxon>
        <taxon>Bacillota</taxon>
        <taxon>Bacilli</taxon>
        <taxon>Bacillales</taxon>
        <taxon>Paenibacillaceae</taxon>
        <taxon>Paenibacillus</taxon>
    </lineage>
</organism>
<evidence type="ECO:0008006" key="5">
    <source>
        <dbReference type="Google" id="ProtNLM"/>
    </source>
</evidence>
<sequence>MKKSVYKSAMSHLKTSENFQEATYNKLMKHKETMNMELSKKRKVIGWTVGIAACAALAVGIITLNQDAPASTPSSQPTTSVMTKPPTMGKMAVNIDGIISEVCEDGKSFKVGELWVDVTDQTKLGSSEPTAAKPSDELLQKKFEVGDIVSGYTSQDVSTGKVTADVIYNLIAPEKEDEAQDSEAKPAVQGKVAVNIDGVISEVSEDGNSFKVGDLWVTVTQETKMGIDGPTTAAPSEELLQKEFKVGNIVSGFTTDDVSTGKVNATNIYNNMAPQQ</sequence>
<feature type="compositionally biased region" description="Low complexity" evidence="1">
    <location>
        <begin position="68"/>
        <end position="80"/>
    </location>
</feature>
<comment type="caution">
    <text evidence="3">The sequence shown here is derived from an EMBL/GenBank/DDBJ whole genome shotgun (WGS) entry which is preliminary data.</text>
</comment>
<feature type="region of interest" description="Disordered" evidence="1">
    <location>
        <begin position="67"/>
        <end position="87"/>
    </location>
</feature>
<reference evidence="3 4" key="1">
    <citation type="submission" date="2018-05" db="EMBL/GenBank/DDBJ databases">
        <title>Genomic Encyclopedia of Type Strains, Phase III (KMG-III): the genomes of soil and plant-associated and newly described type strains.</title>
        <authorList>
            <person name="Whitman W."/>
        </authorList>
    </citation>
    <scope>NUCLEOTIDE SEQUENCE [LARGE SCALE GENOMIC DNA]</scope>
    <source>
        <strain evidence="3 4">CECT 5696</strain>
    </source>
</reference>
<evidence type="ECO:0000256" key="1">
    <source>
        <dbReference type="SAM" id="MobiDB-lite"/>
    </source>
</evidence>
<dbReference type="AlphaFoldDB" id="A0A2V2YSB5"/>
<keyword evidence="4" id="KW-1185">Reference proteome</keyword>
<dbReference type="Proteomes" id="UP000246635">
    <property type="component" value="Unassembled WGS sequence"/>
</dbReference>
<gene>
    <name evidence="3" type="ORF">DFQ01_11197</name>
</gene>
<name>A0A2V2YSB5_9BACL</name>
<proteinExistence type="predicted"/>
<keyword evidence="2" id="KW-0812">Transmembrane</keyword>
<evidence type="ECO:0000313" key="4">
    <source>
        <dbReference type="Proteomes" id="UP000246635"/>
    </source>
</evidence>
<accession>A0A2V2YSB5</accession>
<dbReference type="EMBL" id="QGTQ01000011">
    <property type="protein sequence ID" value="PWW00950.1"/>
    <property type="molecule type" value="Genomic_DNA"/>
</dbReference>
<feature type="transmembrane region" description="Helical" evidence="2">
    <location>
        <begin position="44"/>
        <end position="64"/>
    </location>
</feature>
<dbReference type="OrthoDB" id="2738536at2"/>
<keyword evidence="2" id="KW-1133">Transmembrane helix</keyword>
<evidence type="ECO:0000313" key="3">
    <source>
        <dbReference type="EMBL" id="PWW00950.1"/>
    </source>
</evidence>
<keyword evidence="2" id="KW-0472">Membrane</keyword>